<evidence type="ECO:0000313" key="1">
    <source>
        <dbReference type="EMBL" id="MFD2613427.1"/>
    </source>
</evidence>
<dbReference type="Gene3D" id="3.40.630.10">
    <property type="entry name" value="Zn peptidases"/>
    <property type="match status" value="1"/>
</dbReference>
<dbReference type="EMBL" id="JBHUME010000008">
    <property type="protein sequence ID" value="MFD2613427.1"/>
    <property type="molecule type" value="Genomic_DNA"/>
</dbReference>
<comment type="caution">
    <text evidence="1">The sequence shown here is derived from an EMBL/GenBank/DDBJ whole genome shotgun (WGS) entry which is preliminary data.</text>
</comment>
<dbReference type="SUPFAM" id="SSF53187">
    <property type="entry name" value="Zn-dependent exopeptidases"/>
    <property type="match status" value="1"/>
</dbReference>
<dbReference type="InterPro" id="IPR021259">
    <property type="entry name" value="DUF2817"/>
</dbReference>
<dbReference type="RefSeq" id="WP_377603424.1">
    <property type="nucleotide sequence ID" value="NZ_JBHUME010000008.1"/>
</dbReference>
<organism evidence="1 2">
    <name type="scientific">Paenibacillus gansuensis</name>
    <dbReference type="NCBI Taxonomy" id="306542"/>
    <lineage>
        <taxon>Bacteria</taxon>
        <taxon>Bacillati</taxon>
        <taxon>Bacillota</taxon>
        <taxon>Bacilli</taxon>
        <taxon>Bacillales</taxon>
        <taxon>Paenibacillaceae</taxon>
        <taxon>Paenibacillus</taxon>
    </lineage>
</organism>
<dbReference type="Proteomes" id="UP001597541">
    <property type="component" value="Unassembled WGS sequence"/>
</dbReference>
<keyword evidence="2" id="KW-1185">Reference proteome</keyword>
<gene>
    <name evidence="1" type="ORF">ACFSUF_13430</name>
</gene>
<dbReference type="Pfam" id="PF10994">
    <property type="entry name" value="DUF2817"/>
    <property type="match status" value="1"/>
</dbReference>
<protein>
    <submittedName>
        <fullName evidence="1">M14 family metallopeptidase</fullName>
    </submittedName>
</protein>
<sequence length="431" mass="48966">MKLSLPSNAQRLLRRKTTRVLLFLFIVLLLAELAAPVALLQLSKPNRVEHSDDVLAAYPTDYDSSRSRFLTYKETLMQRWKKVSLISKAIGGEPGLYTDSIHAEPNGVKKNLLLITTGVHGVEGFVGSAMLDLLVKQHASELNPETTGILLVHGVNPWGMKHQRRYNENNVDLNRNFVPDWGSFDRDVNKDYPKVQSFLESDGPLGYAPHHELGFYAKFAANAVPQGVGVIADALLTGQYRSPRGVYYGGERDEPSTAYIKGLFREVLESPYENITHIDVHTGYGPRYQMSIFTTMSETMTEQEAVKAFRYPLVFTPDSEEFYAASGDISEYFYHLKKTEYPEKQLYSTCFEFGTLGDGTVGSIQSLRNTVDENRLHWYGASNETTEQIVRNRYSEMFYPTETKWRRKAADDFELALRGVLAYRGLLQYEE</sequence>
<accession>A0ABW5PDI2</accession>
<dbReference type="CDD" id="cd06233">
    <property type="entry name" value="M14-like"/>
    <property type="match status" value="1"/>
</dbReference>
<name>A0ABW5PDI2_9BACL</name>
<evidence type="ECO:0000313" key="2">
    <source>
        <dbReference type="Proteomes" id="UP001597541"/>
    </source>
</evidence>
<reference evidence="2" key="1">
    <citation type="journal article" date="2019" name="Int. J. Syst. Evol. Microbiol.">
        <title>The Global Catalogue of Microorganisms (GCM) 10K type strain sequencing project: providing services to taxonomists for standard genome sequencing and annotation.</title>
        <authorList>
            <consortium name="The Broad Institute Genomics Platform"/>
            <consortium name="The Broad Institute Genome Sequencing Center for Infectious Disease"/>
            <person name="Wu L."/>
            <person name="Ma J."/>
        </authorList>
    </citation>
    <scope>NUCLEOTIDE SEQUENCE [LARGE SCALE GENOMIC DNA]</scope>
    <source>
        <strain evidence="2">KCTC 3950</strain>
    </source>
</reference>
<proteinExistence type="predicted"/>